<dbReference type="Gene3D" id="2.70.130.10">
    <property type="entry name" value="Mannose-6-phosphate receptor binding domain"/>
    <property type="match status" value="1"/>
</dbReference>
<dbReference type="EMBL" id="LWDD02000606">
    <property type="protein sequence ID" value="KAE8258165.1"/>
    <property type="molecule type" value="Genomic_DNA"/>
</dbReference>
<evidence type="ECO:0000256" key="6">
    <source>
        <dbReference type="ARBA" id="ARBA00022824"/>
    </source>
</evidence>
<comment type="subcellular location">
    <subcellularLocation>
        <location evidence="1">Endoplasmic reticulum membrane</location>
        <topology evidence="1">Peripheral membrane protein</topology>
        <orientation evidence="1">Lumenal side</orientation>
    </subcellularLocation>
</comment>
<dbReference type="EMBL" id="CAJHJG010002856">
    <property type="protein sequence ID" value="CAD6924140.1"/>
    <property type="molecule type" value="Genomic_DNA"/>
</dbReference>
<keyword evidence="14" id="KW-1185">Reference proteome</keyword>
<evidence type="ECO:0000313" key="13">
    <source>
        <dbReference type="Proteomes" id="UP000077671"/>
    </source>
</evidence>
<dbReference type="GO" id="GO:0005789">
    <property type="term" value="C:endoplasmic reticulum membrane"/>
    <property type="evidence" value="ECO:0007669"/>
    <property type="project" value="UniProtKB-SubCell"/>
</dbReference>
<dbReference type="PANTHER" id="PTHR15414">
    <property type="entry name" value="OS-9-RELATED"/>
    <property type="match status" value="1"/>
</dbReference>
<evidence type="ECO:0000256" key="9">
    <source>
        <dbReference type="SAM" id="SignalP"/>
    </source>
</evidence>
<evidence type="ECO:0000256" key="5">
    <source>
        <dbReference type="ARBA" id="ARBA00022734"/>
    </source>
</evidence>
<evidence type="ECO:0000256" key="1">
    <source>
        <dbReference type="ARBA" id="ARBA00004367"/>
    </source>
</evidence>
<evidence type="ECO:0000313" key="12">
    <source>
        <dbReference type="EMBL" id="KAE8258165.1"/>
    </source>
</evidence>
<keyword evidence="4 9" id="KW-0732">Signal</keyword>
<evidence type="ECO:0000313" key="11">
    <source>
        <dbReference type="EMBL" id="CAD6924140.1"/>
    </source>
</evidence>
<accession>A0A177VAX9</accession>
<reference evidence="12" key="2">
    <citation type="journal article" date="2019" name="IMA Fungus">
        <title>Genome sequencing and comparison of five Tilletia species to identify candidate genes for the detection of regulated species infecting wheat.</title>
        <authorList>
            <person name="Nguyen H.D.T."/>
            <person name="Sultana T."/>
            <person name="Kesanakurti P."/>
            <person name="Hambleton S."/>
        </authorList>
    </citation>
    <scope>NUCLEOTIDE SEQUENCE</scope>
    <source>
        <strain evidence="12">DAOMC 238032</strain>
    </source>
</reference>
<evidence type="ECO:0000256" key="8">
    <source>
        <dbReference type="SAM" id="MobiDB-lite"/>
    </source>
</evidence>
<keyword evidence="6" id="KW-0256">Endoplasmic reticulum</keyword>
<feature type="region of interest" description="Disordered" evidence="8">
    <location>
        <begin position="617"/>
        <end position="656"/>
    </location>
</feature>
<organism evidence="12 13">
    <name type="scientific">Tilletia caries</name>
    <name type="common">wheat bunt fungus</name>
    <dbReference type="NCBI Taxonomy" id="13290"/>
    <lineage>
        <taxon>Eukaryota</taxon>
        <taxon>Fungi</taxon>
        <taxon>Dikarya</taxon>
        <taxon>Basidiomycota</taxon>
        <taxon>Ustilaginomycotina</taxon>
        <taxon>Exobasidiomycetes</taxon>
        <taxon>Tilletiales</taxon>
        <taxon>Tilletiaceae</taxon>
        <taxon>Tilletia</taxon>
    </lineage>
</organism>
<feature type="region of interest" description="Disordered" evidence="8">
    <location>
        <begin position="542"/>
        <end position="592"/>
    </location>
</feature>
<dbReference type="GO" id="GO:0030968">
    <property type="term" value="P:endoplasmic reticulum unfolded protein response"/>
    <property type="evidence" value="ECO:0007669"/>
    <property type="project" value="InterPro"/>
</dbReference>
<dbReference type="InterPro" id="IPR009011">
    <property type="entry name" value="Man6P_isomerase_rcpt-bd_dom_sf"/>
</dbReference>
<dbReference type="GO" id="GO:0005788">
    <property type="term" value="C:endoplasmic reticulum lumen"/>
    <property type="evidence" value="ECO:0007669"/>
    <property type="project" value="TreeGrafter"/>
</dbReference>
<feature type="domain" description="MRH" evidence="10">
    <location>
        <begin position="307"/>
        <end position="479"/>
    </location>
</feature>
<feature type="region of interest" description="Disordered" evidence="8">
    <location>
        <begin position="758"/>
        <end position="807"/>
    </location>
</feature>
<keyword evidence="7" id="KW-1015">Disulfide bond</keyword>
<feature type="region of interest" description="Disordered" evidence="8">
    <location>
        <begin position="83"/>
        <end position="113"/>
    </location>
</feature>
<dbReference type="Proteomes" id="UP000077671">
    <property type="component" value="Unassembled WGS sequence"/>
</dbReference>
<feature type="region of interest" description="Disordered" evidence="8">
    <location>
        <begin position="363"/>
        <end position="412"/>
    </location>
</feature>
<feature type="compositionally biased region" description="Basic and acidic residues" evidence="8">
    <location>
        <begin position="785"/>
        <end position="795"/>
    </location>
</feature>
<dbReference type="GO" id="GO:0030246">
    <property type="term" value="F:carbohydrate binding"/>
    <property type="evidence" value="ECO:0007669"/>
    <property type="project" value="UniProtKB-KW"/>
</dbReference>
<keyword evidence="5" id="KW-0430">Lectin</keyword>
<dbReference type="AlphaFoldDB" id="A0A177VAX9"/>
<sequence length="807" mass="85667">MLHSAPLLLLLLGLTAAPGVHSVKVIRPAQTSDQRFPPDAFAHPAFQVAWLDREPLRNATAHALLFGPGSSEDIDELTLVSQHSAAEGHGRHQQEGRAQGEPDTRAGSSGSGIFSALGTPLSRPLTSASHSLELHFLDQDSPYLCAIPRINSTADKYRSSPESQPTSAIEILQQGLALLEPLKPPSTPESKANAGNSPTGSASHCLYYTYDWFTYSYCHGRAVTQFRALPQTVGSAVELASALAESAVGANGQSVFKRIEPRKDPQWPAYVLGRWSDDVDRLLDDDGTLLFVSSSESGTSAQNDLVSKSSDKSGPPSSSSSQQTTQLAVIPVSSVDTTRAHIHTALIEVVAFDDPAVQHVAAEKDKDGAQFRRAAEAAAKASGGKAASRSSPPSSDVAVSSSSSSSGSARSPAISQRYISQTWSDGTPCVAIGEPREIEVQYHCVPNAGSRPVDRISMIRETTVCRYVVVIETSRLCSIPALAVGRRSGSGNGGADDAHSIDCRPIVRDDWDSETALREFEADKQRREEEAMVALRKRIQAQGGLTLRTPSSTASSPGASEATTAASSSSDSGSSGEAPRSERRKQAEDRMSKVLSEALAEYFGLDAVQTEQFLKPREQGPQAAKVQDDAKHVGSQEEYYDPKAQGGERNAADSKAGIQKRLTAIDERLNQLLKDMGVEVEVQEVRVMTTKEGVVEKATASTRSAVGGETASQARRAGAAAVGQESSQAEEFTEDEMVDVLLDELGLSDWMEGALGEVAEAEAGRGKATKEAADARTSGSGQHPDSAKEEEKSGDAARSAPQLHGEL</sequence>
<comment type="similarity">
    <text evidence="2">Belongs to the OS-9 family.</text>
</comment>
<feature type="compositionally biased region" description="Basic and acidic residues" evidence="8">
    <location>
        <begin position="86"/>
        <end position="104"/>
    </location>
</feature>
<feature type="compositionally biased region" description="Basic and acidic residues" evidence="8">
    <location>
        <begin position="626"/>
        <end position="635"/>
    </location>
</feature>
<dbReference type="InterPro" id="IPR045149">
    <property type="entry name" value="OS-9-like"/>
</dbReference>
<dbReference type="PROSITE" id="PS51914">
    <property type="entry name" value="MRH"/>
    <property type="match status" value="1"/>
</dbReference>
<feature type="compositionally biased region" description="Low complexity" evidence="8">
    <location>
        <begin position="550"/>
        <end position="578"/>
    </location>
</feature>
<dbReference type="InterPro" id="IPR044865">
    <property type="entry name" value="MRH_dom"/>
</dbReference>
<feature type="compositionally biased region" description="Basic and acidic residues" evidence="8">
    <location>
        <begin position="579"/>
        <end position="592"/>
    </location>
</feature>
<proteinExistence type="inferred from homology"/>
<evidence type="ECO:0000256" key="4">
    <source>
        <dbReference type="ARBA" id="ARBA00022729"/>
    </source>
</evidence>
<feature type="compositionally biased region" description="Basic and acidic residues" evidence="8">
    <location>
        <begin position="762"/>
        <end position="774"/>
    </location>
</feature>
<evidence type="ECO:0000256" key="2">
    <source>
        <dbReference type="ARBA" id="ARBA00009918"/>
    </source>
</evidence>
<dbReference type="Proteomes" id="UP000836402">
    <property type="component" value="Unassembled WGS sequence"/>
</dbReference>
<evidence type="ECO:0000256" key="7">
    <source>
        <dbReference type="ARBA" id="ARBA00023157"/>
    </source>
</evidence>
<gene>
    <name evidence="12" type="ORF">A4X03_0g4462</name>
    <name evidence="11" type="ORF">JKIAZH3_G1738</name>
</gene>
<evidence type="ECO:0000313" key="14">
    <source>
        <dbReference type="Proteomes" id="UP000836402"/>
    </source>
</evidence>
<feature type="region of interest" description="Disordered" evidence="8">
    <location>
        <begin position="699"/>
        <end position="735"/>
    </location>
</feature>
<dbReference type="PANTHER" id="PTHR15414:SF0">
    <property type="entry name" value="ENDOPLASMIC RETICULUM LECTIN 1"/>
    <property type="match status" value="1"/>
</dbReference>
<comment type="caution">
    <text evidence="12">The sequence shown here is derived from an EMBL/GenBank/DDBJ whole genome shotgun (WGS) entry which is preliminary data.</text>
</comment>
<dbReference type="InterPro" id="IPR012913">
    <property type="entry name" value="OS9-like_dom"/>
</dbReference>
<feature type="compositionally biased region" description="Low complexity" evidence="8">
    <location>
        <begin position="376"/>
        <end position="412"/>
    </location>
</feature>
<feature type="compositionally biased region" description="Low complexity" evidence="8">
    <location>
        <begin position="312"/>
        <end position="321"/>
    </location>
</feature>
<feature type="signal peptide" evidence="9">
    <location>
        <begin position="1"/>
        <end position="22"/>
    </location>
</feature>
<reference evidence="11" key="3">
    <citation type="submission" date="2020-10" db="EMBL/GenBank/DDBJ databases">
        <authorList>
            <person name="Sedaghatjoo S."/>
        </authorList>
    </citation>
    <scope>NUCLEOTIDE SEQUENCE</scope>
    <source>
        <strain evidence="11">AZH3</strain>
    </source>
</reference>
<evidence type="ECO:0000259" key="10">
    <source>
        <dbReference type="PROSITE" id="PS51914"/>
    </source>
</evidence>
<protein>
    <recommendedName>
        <fullName evidence="3">Protein OS-9 homolog</fullName>
    </recommendedName>
</protein>
<dbReference type="Pfam" id="PF07915">
    <property type="entry name" value="PRKCSH"/>
    <property type="match status" value="1"/>
</dbReference>
<dbReference type="GO" id="GO:0030970">
    <property type="term" value="P:retrograde protein transport, ER to cytosol"/>
    <property type="evidence" value="ECO:0007669"/>
    <property type="project" value="TreeGrafter"/>
</dbReference>
<evidence type="ECO:0000256" key="3">
    <source>
        <dbReference type="ARBA" id="ARBA00018727"/>
    </source>
</evidence>
<feature type="region of interest" description="Disordered" evidence="8">
    <location>
        <begin position="299"/>
        <end position="327"/>
    </location>
</feature>
<reference evidence="12" key="1">
    <citation type="submission" date="2016-04" db="EMBL/GenBank/DDBJ databases">
        <authorList>
            <person name="Nguyen H.D."/>
            <person name="Kesanakurti P."/>
            <person name="Cullis J."/>
            <person name="Levesque C.A."/>
            <person name="Hambleton S."/>
        </authorList>
    </citation>
    <scope>NUCLEOTIDE SEQUENCE</scope>
    <source>
        <strain evidence="12">DAOMC 238032</strain>
    </source>
</reference>
<name>A0A177VAX9_9BASI</name>
<feature type="compositionally biased region" description="Low complexity" evidence="8">
    <location>
        <begin position="711"/>
        <end position="724"/>
    </location>
</feature>
<feature type="chain" id="PRO_5043814338" description="Protein OS-9 homolog" evidence="9">
    <location>
        <begin position="23"/>
        <end position="807"/>
    </location>
</feature>
<feature type="compositionally biased region" description="Basic and acidic residues" evidence="8">
    <location>
        <begin position="363"/>
        <end position="375"/>
    </location>
</feature>